<sequence>MSNSAAIATPVKDVQGDRRWMSMHERFLREGKDSACQVLFVGDSLIFHMHDTQEWEEYFKPLRVLNFGIGGDRTENTLWRLQNGELSSIEPKVVVLLVGTNNHGCTAEQIVEGIECIVWTIHELVPDAKVLVLGLLPRGEKPNPIRERHFEVNHALKDIIPAIPGATFLDADPGFVRSDGMIDHTDMADYLHLTRKGYKRFMKRIHEVVLKLLKY</sequence>
<evidence type="ECO:0000313" key="3">
    <source>
        <dbReference type="EMBL" id="EDO46036.1"/>
    </source>
</evidence>
<dbReference type="FunCoup" id="A7RR23">
    <property type="interactions" value="774"/>
</dbReference>
<dbReference type="STRING" id="45351.A7RR23"/>
<proteinExistence type="inferred from homology"/>
<organism evidence="3 4">
    <name type="scientific">Nematostella vectensis</name>
    <name type="common">Starlet sea anemone</name>
    <dbReference type="NCBI Taxonomy" id="45351"/>
    <lineage>
        <taxon>Eukaryota</taxon>
        <taxon>Metazoa</taxon>
        <taxon>Cnidaria</taxon>
        <taxon>Anthozoa</taxon>
        <taxon>Hexacorallia</taxon>
        <taxon>Actiniaria</taxon>
        <taxon>Edwardsiidae</taxon>
        <taxon>Nematostella</taxon>
    </lineage>
</organism>
<protein>
    <recommendedName>
        <fullName evidence="2">SGNH hydrolase-type esterase domain-containing protein</fullName>
    </recommendedName>
</protein>
<evidence type="ECO:0000259" key="2">
    <source>
        <dbReference type="Pfam" id="PF13472"/>
    </source>
</evidence>
<feature type="domain" description="SGNH hydrolase-type esterase" evidence="2">
    <location>
        <begin position="40"/>
        <end position="200"/>
    </location>
</feature>
<dbReference type="OMA" id="QTQNVLW"/>
<dbReference type="EMBL" id="DS469530">
    <property type="protein sequence ID" value="EDO46036.1"/>
    <property type="molecule type" value="Genomic_DNA"/>
</dbReference>
<reference evidence="3 4" key="1">
    <citation type="journal article" date="2007" name="Science">
        <title>Sea anemone genome reveals ancestral eumetazoan gene repertoire and genomic organization.</title>
        <authorList>
            <person name="Putnam N.H."/>
            <person name="Srivastava M."/>
            <person name="Hellsten U."/>
            <person name="Dirks B."/>
            <person name="Chapman J."/>
            <person name="Salamov A."/>
            <person name="Terry A."/>
            <person name="Shapiro H."/>
            <person name="Lindquist E."/>
            <person name="Kapitonov V.V."/>
            <person name="Jurka J."/>
            <person name="Genikhovich G."/>
            <person name="Grigoriev I.V."/>
            <person name="Lucas S.M."/>
            <person name="Steele R.E."/>
            <person name="Finnerty J.R."/>
            <person name="Technau U."/>
            <person name="Martindale M.Q."/>
            <person name="Rokhsar D.S."/>
        </authorList>
    </citation>
    <scope>NUCLEOTIDE SEQUENCE [LARGE SCALE GENOMIC DNA]</scope>
    <source>
        <strain evidence="4">CH2 X CH6</strain>
    </source>
</reference>
<keyword evidence="4" id="KW-1185">Reference proteome</keyword>
<dbReference type="PhylomeDB" id="A7RR23"/>
<evidence type="ECO:0000313" key="4">
    <source>
        <dbReference type="Proteomes" id="UP000001593"/>
    </source>
</evidence>
<dbReference type="Pfam" id="PF13472">
    <property type="entry name" value="Lipase_GDSL_2"/>
    <property type="match status" value="1"/>
</dbReference>
<dbReference type="InParanoid" id="A7RR23"/>
<dbReference type="Proteomes" id="UP000001593">
    <property type="component" value="Unassembled WGS sequence"/>
</dbReference>
<dbReference type="PANTHER" id="PTHR11852:SF0">
    <property type="entry name" value="PLATELET-ACTIVATING FACTOR ACETYLHYDROLASE IB SUBUNIT BETA HOMOLOG"/>
    <property type="match status" value="1"/>
</dbReference>
<dbReference type="eggNOG" id="KOG1388">
    <property type="taxonomic scope" value="Eukaryota"/>
</dbReference>
<dbReference type="KEGG" id="nve:5518135"/>
<name>A7RR23_NEMVE</name>
<accession>A7RR23</accession>
<dbReference type="InterPro" id="IPR036514">
    <property type="entry name" value="SGNH_hydro_sf"/>
</dbReference>
<comment type="similarity">
    <text evidence="1">Belongs to the 'GDSL' lipolytic enzyme family. Platelet-activating factor acetylhydrolase IB beta/gamma subunits subfamily.</text>
</comment>
<dbReference type="Gene3D" id="3.40.50.1110">
    <property type="entry name" value="SGNH hydrolase"/>
    <property type="match status" value="1"/>
</dbReference>
<dbReference type="InterPro" id="IPR013830">
    <property type="entry name" value="SGNH_hydro"/>
</dbReference>
<dbReference type="HOGENOM" id="CLU_051989_2_0_1"/>
<gene>
    <name evidence="3" type="ORF">NEMVEDRAFT_v1g200840</name>
</gene>
<dbReference type="AlphaFoldDB" id="A7RR23"/>
<dbReference type="SUPFAM" id="SSF52266">
    <property type="entry name" value="SGNH hydrolase"/>
    <property type="match status" value="1"/>
</dbReference>
<dbReference type="CDD" id="cd01820">
    <property type="entry name" value="PAF_acetylesterase_like"/>
    <property type="match status" value="1"/>
</dbReference>
<dbReference type="PANTHER" id="PTHR11852">
    <property type="entry name" value="PLATELET-ACTIVATING FACTOR ACETYLHYDROLASE"/>
    <property type="match status" value="1"/>
</dbReference>
<dbReference type="OrthoDB" id="505607at2759"/>
<evidence type="ECO:0000256" key="1">
    <source>
        <dbReference type="ARBA" id="ARBA00038184"/>
    </source>
</evidence>